<keyword evidence="1" id="KW-0472">Membrane</keyword>
<feature type="transmembrane region" description="Helical" evidence="1">
    <location>
        <begin position="213"/>
        <end position="233"/>
    </location>
</feature>
<dbReference type="EMBL" id="SJPF01000001">
    <property type="protein sequence ID" value="TWT39552.1"/>
    <property type="molecule type" value="Genomic_DNA"/>
</dbReference>
<evidence type="ECO:0000313" key="3">
    <source>
        <dbReference type="Proteomes" id="UP000318878"/>
    </source>
</evidence>
<evidence type="ECO:0000256" key="1">
    <source>
        <dbReference type="SAM" id="Phobius"/>
    </source>
</evidence>
<accession>A0A5C5VPK0</accession>
<feature type="transmembrane region" description="Helical" evidence="1">
    <location>
        <begin position="45"/>
        <end position="67"/>
    </location>
</feature>
<name>A0A5C5VPK0_9BACT</name>
<feature type="transmembrane region" description="Helical" evidence="1">
    <location>
        <begin position="245"/>
        <end position="267"/>
    </location>
</feature>
<feature type="transmembrane region" description="Helical" evidence="1">
    <location>
        <begin position="110"/>
        <end position="133"/>
    </location>
</feature>
<comment type="caution">
    <text evidence="2">The sequence shown here is derived from an EMBL/GenBank/DDBJ whole genome shotgun (WGS) entry which is preliminary data.</text>
</comment>
<feature type="transmembrane region" description="Helical" evidence="1">
    <location>
        <begin position="79"/>
        <end position="98"/>
    </location>
</feature>
<dbReference type="Proteomes" id="UP000318878">
    <property type="component" value="Unassembled WGS sequence"/>
</dbReference>
<feature type="transmembrane region" description="Helical" evidence="1">
    <location>
        <begin position="178"/>
        <end position="206"/>
    </location>
</feature>
<reference evidence="2 3" key="1">
    <citation type="submission" date="2019-02" db="EMBL/GenBank/DDBJ databases">
        <title>Deep-cultivation of Planctomycetes and their phenomic and genomic characterization uncovers novel biology.</title>
        <authorList>
            <person name="Wiegand S."/>
            <person name="Jogler M."/>
            <person name="Boedeker C."/>
            <person name="Pinto D."/>
            <person name="Vollmers J."/>
            <person name="Rivas-Marin E."/>
            <person name="Kohn T."/>
            <person name="Peeters S.H."/>
            <person name="Heuer A."/>
            <person name="Rast P."/>
            <person name="Oberbeckmann S."/>
            <person name="Bunk B."/>
            <person name="Jeske O."/>
            <person name="Meyerdierks A."/>
            <person name="Storesund J.E."/>
            <person name="Kallscheuer N."/>
            <person name="Luecker S."/>
            <person name="Lage O.M."/>
            <person name="Pohl T."/>
            <person name="Merkel B.J."/>
            <person name="Hornburger P."/>
            <person name="Mueller R.-W."/>
            <person name="Bruemmer F."/>
            <person name="Labrenz M."/>
            <person name="Spormann A.M."/>
            <person name="Op Den Camp H."/>
            <person name="Overmann J."/>
            <person name="Amann R."/>
            <person name="Jetten M.S.M."/>
            <person name="Mascher T."/>
            <person name="Medema M.H."/>
            <person name="Devos D.P."/>
            <person name="Kaster A.-K."/>
            <person name="Ovreas L."/>
            <person name="Rohde M."/>
            <person name="Galperin M.Y."/>
            <person name="Jogler C."/>
        </authorList>
    </citation>
    <scope>NUCLEOTIDE SEQUENCE [LARGE SCALE GENOMIC DNA]</scope>
    <source>
        <strain evidence="2 3">Enr8</strain>
    </source>
</reference>
<feature type="transmembrane region" description="Helical" evidence="1">
    <location>
        <begin position="16"/>
        <end position="33"/>
    </location>
</feature>
<proteinExistence type="predicted"/>
<sequence>MQRQTTQQQQRTAEDRLLIVGALATLLGFSSLFEPMLYDAARDGGWTLMTCFPIGLSLVKVELIAIYTGIGPGRLGERIVVGLVAVLALCVCREMGTAALFRPDPREREFIVPLMVFTWGTLSLGLSIFRLVAPVRLAHNSVPEPIRTIFSLRRLLGVTALISVALTLLVWLDVPWQAWSLWILLAAAIVAALGLMIVIPLMMILLRPVSQRFFWPIANGLLILALFGIPWIAILTFCLGNAGVWLLPLLAPIVAQIGCLIFSLSLLRLAGYDLHVDDVPKLSVKGVAKRRLTVEIEDPWTEAE</sequence>
<evidence type="ECO:0000313" key="2">
    <source>
        <dbReference type="EMBL" id="TWT39552.1"/>
    </source>
</evidence>
<gene>
    <name evidence="2" type="ORF">Enr8_12520</name>
</gene>
<keyword evidence="3" id="KW-1185">Reference proteome</keyword>
<feature type="transmembrane region" description="Helical" evidence="1">
    <location>
        <begin position="154"/>
        <end position="172"/>
    </location>
</feature>
<keyword evidence="1" id="KW-1133">Transmembrane helix</keyword>
<dbReference type="AlphaFoldDB" id="A0A5C5VPK0"/>
<organism evidence="2 3">
    <name type="scientific">Blastopirellula retiformator</name>
    <dbReference type="NCBI Taxonomy" id="2527970"/>
    <lineage>
        <taxon>Bacteria</taxon>
        <taxon>Pseudomonadati</taxon>
        <taxon>Planctomycetota</taxon>
        <taxon>Planctomycetia</taxon>
        <taxon>Pirellulales</taxon>
        <taxon>Pirellulaceae</taxon>
        <taxon>Blastopirellula</taxon>
    </lineage>
</organism>
<protein>
    <submittedName>
        <fullName evidence="2">Uncharacterized protein</fullName>
    </submittedName>
</protein>
<keyword evidence="1" id="KW-0812">Transmembrane</keyword>